<dbReference type="Proteomes" id="UP001334732">
    <property type="component" value="Chromosome"/>
</dbReference>
<proteinExistence type="predicted"/>
<evidence type="ECO:0000313" key="2">
    <source>
        <dbReference type="EMBL" id="WRS38506.1"/>
    </source>
</evidence>
<dbReference type="RefSeq" id="WP_324779037.1">
    <property type="nucleotide sequence ID" value="NZ_CP141769.1"/>
</dbReference>
<keyword evidence="1" id="KW-0732">Signal</keyword>
<accession>A0ABZ1CGJ5</accession>
<keyword evidence="3" id="KW-1185">Reference proteome</keyword>
<evidence type="ECO:0000313" key="3">
    <source>
        <dbReference type="Proteomes" id="UP001334732"/>
    </source>
</evidence>
<protein>
    <submittedName>
        <fullName evidence="2">Uncharacterized protein</fullName>
    </submittedName>
</protein>
<sequence length="223" mass="24707">MFRVLLFLVIAAAAGLACASGPGNFQAPGFKLKGRDAEALSADWWKWAMSSPTEINPVQDRSGEHCGVGQKGKVWFLAGGFGSSKIRRSCTVPSDTYLFFPLVNMAYWPREANNGYTCDQAKAGAAMNNDTALDLFVEVDGVSLKDPKRYRARSSKCFDIFERVPESVKPYRAYPSASDGYWILIRPLKTGKHTIKFGGRYNNTTADYGRMVQDIEYEITVGD</sequence>
<feature type="signal peptide" evidence="1">
    <location>
        <begin position="1"/>
        <end position="19"/>
    </location>
</feature>
<feature type="chain" id="PRO_5045584927" evidence="1">
    <location>
        <begin position="20"/>
        <end position="223"/>
    </location>
</feature>
<name>A0ABZ1CGJ5_9PROT</name>
<dbReference type="PROSITE" id="PS51257">
    <property type="entry name" value="PROKAR_LIPOPROTEIN"/>
    <property type="match status" value="1"/>
</dbReference>
<gene>
    <name evidence="2" type="ORF">VA613_10875</name>
</gene>
<evidence type="ECO:0000256" key="1">
    <source>
        <dbReference type="SAM" id="SignalP"/>
    </source>
</evidence>
<dbReference type="EMBL" id="CP141769">
    <property type="protein sequence ID" value="WRS38506.1"/>
    <property type="molecule type" value="Genomic_DNA"/>
</dbReference>
<organism evidence="2 3">
    <name type="scientific">Thiobacillus sedimenti</name>
    <dbReference type="NCBI Taxonomy" id="3110231"/>
    <lineage>
        <taxon>Bacteria</taxon>
        <taxon>Pseudomonadati</taxon>
        <taxon>Pseudomonadota</taxon>
        <taxon>Betaproteobacteria</taxon>
        <taxon>Nitrosomonadales</taxon>
        <taxon>Thiobacillaceae</taxon>
        <taxon>Thiobacillus</taxon>
    </lineage>
</organism>
<reference evidence="2 3" key="1">
    <citation type="submission" date="2023-12" db="EMBL/GenBank/DDBJ databases">
        <title>Thiobacillus sedimentum sp. nov., a chemolithoautotrophic sulfur-oxidizing bacterium isolated from freshwater sediment.</title>
        <authorList>
            <person name="Luo J."/>
            <person name="Dai C."/>
        </authorList>
    </citation>
    <scope>NUCLEOTIDE SEQUENCE [LARGE SCALE GENOMIC DNA]</scope>
    <source>
        <strain evidence="2 3">SCUT-2</strain>
    </source>
</reference>